<proteinExistence type="predicted"/>
<dbReference type="InterPro" id="IPR043153">
    <property type="entry name" value="DENN_C"/>
</dbReference>
<reference evidence="3 4" key="1">
    <citation type="submission" date="2024-04" db="EMBL/GenBank/DDBJ databases">
        <title>Tritrichomonas musculus Genome.</title>
        <authorList>
            <person name="Alves-Ferreira E."/>
            <person name="Grigg M."/>
            <person name="Lorenzi H."/>
            <person name="Galac M."/>
        </authorList>
    </citation>
    <scope>NUCLEOTIDE SEQUENCE [LARGE SCALE GENOMIC DNA]</scope>
    <source>
        <strain evidence="3 4">EAF2021</strain>
    </source>
</reference>
<sequence length="1337" mass="147538">MKNTDFNNFKPEDGNYLKRWDLYEPLFDNFYILGPEVFNPSCEPTCLYQYPLKFKKKADKKETNLSNQEKGESETSSTEVEETNSKNNTEIILETDGNQLTQFLFPDGIHFIENDQSIQSSDWSIAETFTKRPKVYDHIIFIKSDGSTPHYYFCLRFRCSPYSRPAVFCLKEIEQLTNSFQNFDNDQNFMSEKVKKFYLEKMKKYFINDFIIHNTAQICPSCLFAFCFETQHPFHDLYFKLIKDIVYVESSERSMARNLHSLIHDNELNIPIAKFHSYNQINRQDEDDFIMIDIIDSGTFSGSSGIFAIKDLSSSSETCFSPRNPNSGRKSESNRNSRKNSEIIEFNQNSGSIESNQNSGSIESNQNSGSIESNQNSGSIESNQNSGSIESNQNSGSIESNQNSGSIESNQNSGSIESNQNSGSIESNQNSGSIESNQNSGSIEFNQNSGSIESNQNSGSIESNQNSGSIESNQNSGSIESNQNSGSIESNQNSGSIESNQNSGSIESNQNSGSIESNQNSGSIESNQNSGSIESNQNSGSIESNQNSGSIESNQNSGSIEFNQNSGSIESNQNSGSIESNQNSGSIESNQNSGSIESNQNSGSIESNQNSGSIESNQNSGSIESNQNSGSIESNQNSGSIESNQNSGSIESNQNSGSIESNQNSGSIESNQNSGSIEFNQNSGSIESNQNSGSIESNQNSGSIESNQNSGSIESNQNSGSIESNQNSGSIESNQNSGSIESNQNSGSIESNQNSGSIESNQNSGSIESNQNSGSIESNQNSGSIESNQNSGSIESNQNSGSIESNQNSGSIESNQNSGSIESNQNDMEYGNSQARRNSENLEISQNSGIKRNSEINGNGQARSNSENDGIKSSNGDNGSTENCKNSEFSASEGLNSENDECCGPIESRRSSEFSASNSSFHESSSGTPRAINHNGKSSSSGSFTHTERYLQTVEQSQTSYNDENDLNFSWPENAFNARDNLLRILYDDIVLPAIGEEIALMINRSILTKFVWRRPTIEQYCTKLSIYGIEPLLEWITLTDFIHLLSLIFLEYNVIVSGTEVEPIVRVVSSLPHIIFPFAWMMTIMTIVPESILDILDSPVTFLAGVFKKEKSVNKIVQITDVNNIVIIDMDDHIITWPKNPHPNIACFDIYFNSLKKFCSQNKNNIKCSEKVSKNSNVIFIHDNSLTKNQRGLKIKKLSLNLNKKKNPWYFDLSKVVDIVNCVLKNNHDVFVSKIQPAIVTRVLRDKIDQHGSGAVGSMMVDELYLSQFHDKKNDWPFVELFMNSQMFISYRELSCRLKSDDIVDNMSVNPKTLYASSQLKKDNASIMSGFDINKI</sequence>
<protein>
    <recommendedName>
        <fullName evidence="2">cDENN domain-containing protein</fullName>
    </recommendedName>
</protein>
<feature type="compositionally biased region" description="Polar residues" evidence="1">
    <location>
        <begin position="346"/>
        <end position="897"/>
    </location>
</feature>
<feature type="region of interest" description="Disordered" evidence="1">
    <location>
        <begin position="61"/>
        <end position="86"/>
    </location>
</feature>
<feature type="domain" description="cDENN" evidence="2">
    <location>
        <begin position="221"/>
        <end position="1134"/>
    </location>
</feature>
<dbReference type="InterPro" id="IPR047278">
    <property type="entry name" value="DEN5A/B"/>
</dbReference>
<keyword evidence="4" id="KW-1185">Reference proteome</keyword>
<feature type="region of interest" description="Disordered" evidence="1">
    <location>
        <begin position="316"/>
        <end position="945"/>
    </location>
</feature>
<dbReference type="SMART" id="SM00799">
    <property type="entry name" value="DENN"/>
    <property type="match status" value="1"/>
</dbReference>
<organism evidence="3 4">
    <name type="scientific">Tritrichomonas musculus</name>
    <dbReference type="NCBI Taxonomy" id="1915356"/>
    <lineage>
        <taxon>Eukaryota</taxon>
        <taxon>Metamonada</taxon>
        <taxon>Parabasalia</taxon>
        <taxon>Tritrichomonadida</taxon>
        <taxon>Tritrichomonadidae</taxon>
        <taxon>Tritrichomonas</taxon>
    </lineage>
</organism>
<evidence type="ECO:0000313" key="3">
    <source>
        <dbReference type="EMBL" id="KAK8860936.1"/>
    </source>
</evidence>
<dbReference type="PANTHER" id="PTHR46070:SF1">
    <property type="entry name" value="PINSTRIPE, ISOFORM A"/>
    <property type="match status" value="1"/>
</dbReference>
<dbReference type="Proteomes" id="UP001470230">
    <property type="component" value="Unassembled WGS sequence"/>
</dbReference>
<dbReference type="Pfam" id="PF02141">
    <property type="entry name" value="DENN"/>
    <property type="match status" value="1"/>
</dbReference>
<evidence type="ECO:0000313" key="4">
    <source>
        <dbReference type="Proteomes" id="UP001470230"/>
    </source>
</evidence>
<feature type="compositionally biased region" description="Basic and acidic residues" evidence="1">
    <location>
        <begin position="61"/>
        <end position="73"/>
    </location>
</feature>
<dbReference type="PANTHER" id="PTHR46070">
    <property type="entry name" value="PINSTRIPE, ISOFORM A"/>
    <property type="match status" value="1"/>
</dbReference>
<feature type="compositionally biased region" description="Polar residues" evidence="1">
    <location>
        <begin position="316"/>
        <end position="325"/>
    </location>
</feature>
<feature type="compositionally biased region" description="Basic and acidic residues" evidence="1">
    <location>
        <begin position="329"/>
        <end position="342"/>
    </location>
</feature>
<evidence type="ECO:0000259" key="2">
    <source>
        <dbReference type="SMART" id="SM00799"/>
    </source>
</evidence>
<gene>
    <name evidence="3" type="ORF">M9Y10_012628</name>
</gene>
<feature type="compositionally biased region" description="Polar residues" evidence="1">
    <location>
        <begin position="935"/>
        <end position="945"/>
    </location>
</feature>
<comment type="caution">
    <text evidence="3">The sequence shown here is derived from an EMBL/GenBank/DDBJ whole genome shotgun (WGS) entry which is preliminary data.</text>
</comment>
<evidence type="ECO:0000256" key="1">
    <source>
        <dbReference type="SAM" id="MobiDB-lite"/>
    </source>
</evidence>
<accession>A0ABR2IDL0</accession>
<feature type="compositionally biased region" description="Low complexity" evidence="1">
    <location>
        <begin position="913"/>
        <end position="926"/>
    </location>
</feature>
<name>A0ABR2IDL0_9EUKA</name>
<dbReference type="Gene3D" id="3.40.50.11500">
    <property type="match status" value="1"/>
</dbReference>
<dbReference type="EMBL" id="JAPFFF010000018">
    <property type="protein sequence ID" value="KAK8860936.1"/>
    <property type="molecule type" value="Genomic_DNA"/>
</dbReference>
<dbReference type="InterPro" id="IPR001194">
    <property type="entry name" value="cDENN_dom"/>
</dbReference>